<evidence type="ECO:0000256" key="2">
    <source>
        <dbReference type="SAM" id="MobiDB-lite"/>
    </source>
</evidence>
<dbReference type="KEGG" id="gacu:117549360"/>
<dbReference type="PANTHER" id="PTHR10063">
    <property type="entry name" value="TUBERIN"/>
    <property type="match status" value="1"/>
</dbReference>
<evidence type="ECO:0000256" key="1">
    <source>
        <dbReference type="ARBA" id="ARBA00022468"/>
    </source>
</evidence>
<dbReference type="AlphaFoldDB" id="A0A6P8UIU7"/>
<feature type="compositionally biased region" description="Acidic residues" evidence="2">
    <location>
        <begin position="118"/>
        <end position="135"/>
    </location>
</feature>
<dbReference type="GO" id="GO:0005096">
    <property type="term" value="F:GTPase activator activity"/>
    <property type="evidence" value="ECO:0007669"/>
    <property type="project" value="UniProtKB-KW"/>
</dbReference>
<proteinExistence type="predicted"/>
<dbReference type="GO" id="GO:0005634">
    <property type="term" value="C:nucleus"/>
    <property type="evidence" value="ECO:0007669"/>
    <property type="project" value="InterPro"/>
</dbReference>
<feature type="region of interest" description="Disordered" evidence="2">
    <location>
        <begin position="40"/>
        <end position="136"/>
    </location>
</feature>
<feature type="compositionally biased region" description="Acidic residues" evidence="2">
    <location>
        <begin position="77"/>
        <end position="89"/>
    </location>
</feature>
<evidence type="ECO:0000313" key="4">
    <source>
        <dbReference type="Proteomes" id="UP000515161"/>
    </source>
</evidence>
<dbReference type="GO" id="GO:0005737">
    <property type="term" value="C:cytoplasm"/>
    <property type="evidence" value="ECO:0007669"/>
    <property type="project" value="TreeGrafter"/>
</dbReference>
<dbReference type="PROSITE" id="PS50085">
    <property type="entry name" value="RAPGAP"/>
    <property type="match status" value="1"/>
</dbReference>
<name>A0A6P8UIU7_GYMAC</name>
<evidence type="ECO:0000259" key="3">
    <source>
        <dbReference type="PROSITE" id="PS50085"/>
    </source>
</evidence>
<dbReference type="InterPro" id="IPR035974">
    <property type="entry name" value="Rap/Ran-GAP_sf"/>
</dbReference>
<dbReference type="GO" id="GO:0051056">
    <property type="term" value="P:regulation of small GTPase mediated signal transduction"/>
    <property type="evidence" value="ECO:0007669"/>
    <property type="project" value="InterPro"/>
</dbReference>
<dbReference type="InterPro" id="IPR000331">
    <property type="entry name" value="Rap/Ran_GAP_dom"/>
</dbReference>
<keyword evidence="1" id="KW-0343">GTPase activation</keyword>
<feature type="domain" description="Rap-GAP" evidence="3">
    <location>
        <begin position="297"/>
        <end position="497"/>
    </location>
</feature>
<protein>
    <submittedName>
        <fullName evidence="5">Ral GTPase-activating protein subunit alpha-1-like</fullName>
    </submittedName>
</protein>
<reference evidence="5" key="1">
    <citation type="submission" date="2025-08" db="UniProtKB">
        <authorList>
            <consortium name="RefSeq"/>
        </authorList>
    </citation>
    <scope>IDENTIFICATION</scope>
</reference>
<organism evidence="4 5">
    <name type="scientific">Gymnodraco acuticeps</name>
    <name type="common">Antarctic dragonfish</name>
    <dbReference type="NCBI Taxonomy" id="8218"/>
    <lineage>
        <taxon>Eukaryota</taxon>
        <taxon>Metazoa</taxon>
        <taxon>Chordata</taxon>
        <taxon>Craniata</taxon>
        <taxon>Vertebrata</taxon>
        <taxon>Euteleostomi</taxon>
        <taxon>Actinopterygii</taxon>
        <taxon>Neopterygii</taxon>
        <taxon>Teleostei</taxon>
        <taxon>Neoteleostei</taxon>
        <taxon>Acanthomorphata</taxon>
        <taxon>Eupercaria</taxon>
        <taxon>Perciformes</taxon>
        <taxon>Notothenioidei</taxon>
        <taxon>Bathydraconidae</taxon>
        <taxon>Gymnodraco</taxon>
    </lineage>
</organism>
<dbReference type="RefSeq" id="XP_034077103.1">
    <property type="nucleotide sequence ID" value="XM_034221212.1"/>
</dbReference>
<accession>A0A6P8UIU7</accession>
<dbReference type="SUPFAM" id="SSF111347">
    <property type="entry name" value="Rap/Ran-GAP"/>
    <property type="match status" value="1"/>
</dbReference>
<feature type="compositionally biased region" description="Polar residues" evidence="2">
    <location>
        <begin position="40"/>
        <end position="53"/>
    </location>
</feature>
<dbReference type="FunFam" id="3.40.50.11210:FF:000001">
    <property type="entry name" value="Ral GTPase-activating protein subunit alpha-1 isoform 1"/>
    <property type="match status" value="1"/>
</dbReference>
<dbReference type="OrthoDB" id="19311at2759"/>
<feature type="compositionally biased region" description="Basic and acidic residues" evidence="2">
    <location>
        <begin position="90"/>
        <end position="103"/>
    </location>
</feature>
<evidence type="ECO:0000313" key="5">
    <source>
        <dbReference type="RefSeq" id="XP_034077103.1"/>
    </source>
</evidence>
<dbReference type="InParanoid" id="A0A6P8UIU7"/>
<dbReference type="Proteomes" id="UP000515161">
    <property type="component" value="Unplaced"/>
</dbReference>
<dbReference type="GeneID" id="117549360"/>
<dbReference type="PANTHER" id="PTHR10063:SF3">
    <property type="entry name" value="RAL GTPASE-ACTIVATING PROTEIN SUBUNIT ALPHA-1"/>
    <property type="match status" value="1"/>
</dbReference>
<gene>
    <name evidence="5" type="primary">LOC117549360</name>
</gene>
<dbReference type="Gene3D" id="3.40.50.11210">
    <property type="entry name" value="Rap/Ran-GAP"/>
    <property type="match status" value="1"/>
</dbReference>
<dbReference type="InterPro" id="IPR027107">
    <property type="entry name" value="Tuberin/Ral-act_asu"/>
</dbReference>
<dbReference type="Pfam" id="PF02145">
    <property type="entry name" value="Rap_GAP"/>
    <property type="match status" value="1"/>
</dbReference>
<keyword evidence="4" id="KW-1185">Reference proteome</keyword>
<sequence length="497" mass="55767">MTAGLSSAPACVRVIVRDVAGKHSWDSAVLYGPPPCSPNSPTHTFIPHTQSPHGGNLHLRTPLGGPPKKMGLKKEDSEEEGGQEDIEAAEEGRRGTEGERQELQGEGEGEEERKDTEEGMGDGGEEDDDEEEEVEGIEHRMDGERDQGESGLEQFPAPPLAKRVFREAVPAWDSLREGDDSLDEMLQYLGYSSPECLQRAGMPLNIPAPPPACVSEKQENDVINAILNQSAAEREFVLHRGEDLNMRAVQQPEPDTETPQSAFYYCRLLINILGLNSWEKRSNFHLLRKNEKLLRELKNLDSRQCRETHKIAVFYVAEGQEDKHSILTNTAGSQAYEDFVSGLGWEVDLTTHCGFMGGLQRNRSTGQTTPYYATSTTEVIYHVSTRMPHDQDHNLTKKLRHLGNDEVHIVWSEHSRDYRRGIIPTEFGDVLIIIYPMKNHMYSIHILKKPEVPFFGPLFDGAVVDMNILPTMVRATAINASRALKSLIPLYQNLYPF</sequence>